<name>A0ABX4SD84_9GAMM</name>
<protein>
    <submittedName>
        <fullName evidence="1">Uncharacterized protein</fullName>
    </submittedName>
</protein>
<gene>
    <name evidence="1" type="ORF">A0G03_06755</name>
</gene>
<dbReference type="InterPro" id="IPR028961">
    <property type="entry name" value="Imm21"/>
</dbReference>
<dbReference type="Pfam" id="PF15589">
    <property type="entry name" value="Imm21"/>
    <property type="match status" value="1"/>
</dbReference>
<dbReference type="Proteomes" id="UP000234468">
    <property type="component" value="Unassembled WGS sequence"/>
</dbReference>
<keyword evidence="2" id="KW-1185">Reference proteome</keyword>
<accession>A0ABX4SD84</accession>
<reference evidence="1 2" key="1">
    <citation type="submission" date="2016-04" db="EMBL/GenBank/DDBJ databases">
        <title>New species of Pectobacterium.</title>
        <authorList>
            <person name="Waleron M."/>
            <person name="Misztak A.E."/>
            <person name="Waleron K."/>
        </authorList>
    </citation>
    <scope>NUCLEOTIDE SEQUENCE [LARGE SCALE GENOMIC DNA]</scope>
    <source>
        <strain evidence="1 2">IFB5232</strain>
    </source>
</reference>
<proteinExistence type="predicted"/>
<comment type="caution">
    <text evidence="1">The sequence shown here is derived from an EMBL/GenBank/DDBJ whole genome shotgun (WGS) entry which is preliminary data.</text>
</comment>
<sequence>MNRLNFSKWLSSSGGPLVIMDENTAKRWTGSLGPHADYDLCCQTIDYAEKRRMHDSNVLILGDEPLQAAVATADNLILIVRWKWAESETDVQRAINAFDFSLASYEEKFDIEWANTNLVIFDAANTYAHKEAISFKANSLLNEVRTLIVSPTPDMSLLIHTLQVKK</sequence>
<dbReference type="EMBL" id="LXFV01000005">
    <property type="protein sequence ID" value="PKX87350.1"/>
    <property type="molecule type" value="Genomic_DNA"/>
</dbReference>
<evidence type="ECO:0000313" key="2">
    <source>
        <dbReference type="Proteomes" id="UP000234468"/>
    </source>
</evidence>
<organism evidence="1 2">
    <name type="scientific">Pectobacterium peruviense</name>
    <dbReference type="NCBI Taxonomy" id="2066479"/>
    <lineage>
        <taxon>Bacteria</taxon>
        <taxon>Pseudomonadati</taxon>
        <taxon>Pseudomonadota</taxon>
        <taxon>Gammaproteobacteria</taxon>
        <taxon>Enterobacterales</taxon>
        <taxon>Pectobacteriaceae</taxon>
        <taxon>Pectobacterium</taxon>
    </lineage>
</organism>
<evidence type="ECO:0000313" key="1">
    <source>
        <dbReference type="EMBL" id="PKX87350.1"/>
    </source>
</evidence>